<dbReference type="InterPro" id="IPR000626">
    <property type="entry name" value="Ubiquitin-like_dom"/>
</dbReference>
<feature type="region of interest" description="Disordered" evidence="2">
    <location>
        <begin position="1"/>
        <end position="80"/>
    </location>
</feature>
<dbReference type="Proteomes" id="UP000001811">
    <property type="component" value="Chromosome 6"/>
</dbReference>
<dbReference type="FunCoup" id="A0A5F9CBS4">
    <property type="interactions" value="252"/>
</dbReference>
<dbReference type="InterPro" id="IPR029071">
    <property type="entry name" value="Ubiquitin-like_domsf"/>
</dbReference>
<dbReference type="InterPro" id="IPR057455">
    <property type="entry name" value="UBFD1_C"/>
</dbReference>
<name>A0A5F9CBS4_RABIT</name>
<feature type="compositionally biased region" description="Basic and acidic residues" evidence="2">
    <location>
        <begin position="192"/>
        <end position="201"/>
    </location>
</feature>
<dbReference type="PANTHER" id="PTHR16470:SF0">
    <property type="entry name" value="UBIQUITIN DOMAIN-CONTAINING PROTEIN UBFD1"/>
    <property type="match status" value="1"/>
</dbReference>
<dbReference type="Pfam" id="PF00240">
    <property type="entry name" value="ubiquitin"/>
    <property type="match status" value="1"/>
</dbReference>
<accession>A0A5F9CBS4</accession>
<keyword evidence="5" id="KW-1185">Reference proteome</keyword>
<reference evidence="4" key="2">
    <citation type="submission" date="2025-08" db="UniProtKB">
        <authorList>
            <consortium name="Ensembl"/>
        </authorList>
    </citation>
    <scope>IDENTIFICATION</scope>
    <source>
        <strain evidence="4">Thorbecke</strain>
    </source>
</reference>
<dbReference type="SMR" id="A0A5F9CBS4"/>
<dbReference type="PROSITE" id="PS00299">
    <property type="entry name" value="UBIQUITIN_1"/>
    <property type="match status" value="1"/>
</dbReference>
<dbReference type="PROSITE" id="PS50053">
    <property type="entry name" value="UBIQUITIN_2"/>
    <property type="match status" value="1"/>
</dbReference>
<evidence type="ECO:0000256" key="2">
    <source>
        <dbReference type="SAM" id="MobiDB-lite"/>
    </source>
</evidence>
<dbReference type="Gene3D" id="3.10.20.90">
    <property type="entry name" value="Phosphatidylinositol 3-kinase Catalytic Subunit, Chain A, domain 1"/>
    <property type="match status" value="1"/>
</dbReference>
<evidence type="ECO:0000313" key="4">
    <source>
        <dbReference type="Ensembl" id="ENSOCUP00000030476.1"/>
    </source>
</evidence>
<feature type="region of interest" description="Disordered" evidence="2">
    <location>
        <begin position="171"/>
        <end position="204"/>
    </location>
</feature>
<dbReference type="Bgee" id="ENSOCUG00000008444">
    <property type="expression patterns" value="Expressed in autopod skin and 15 other cell types or tissues"/>
</dbReference>
<dbReference type="GeneTree" id="ENSGT00390000012857"/>
<dbReference type="AlphaFoldDB" id="A0A5F9CBS4"/>
<evidence type="ECO:0000256" key="1">
    <source>
        <dbReference type="ARBA" id="ARBA00074868"/>
    </source>
</evidence>
<dbReference type="PANTHER" id="PTHR16470">
    <property type="entry name" value="UBIQUITIN DOMAIN-CONTAINING PROTEIN UBFD1"/>
    <property type="match status" value="1"/>
</dbReference>
<dbReference type="SUPFAM" id="SSF54236">
    <property type="entry name" value="Ubiquitin-like"/>
    <property type="match status" value="1"/>
</dbReference>
<dbReference type="SMART" id="SM00213">
    <property type="entry name" value="UBQ"/>
    <property type="match status" value="1"/>
</dbReference>
<proteinExistence type="predicted"/>
<evidence type="ECO:0000259" key="3">
    <source>
        <dbReference type="PROSITE" id="PS50053"/>
    </source>
</evidence>
<dbReference type="InterPro" id="IPR039120">
    <property type="entry name" value="UBFD1"/>
</dbReference>
<dbReference type="InterPro" id="IPR019954">
    <property type="entry name" value="Ubiquitin_CS"/>
</dbReference>
<dbReference type="Pfam" id="PF25343">
    <property type="entry name" value="PH_UBFD1_C"/>
    <property type="match status" value="1"/>
</dbReference>
<feature type="compositionally biased region" description="Basic and acidic residues" evidence="2">
    <location>
        <begin position="174"/>
        <end position="185"/>
    </location>
</feature>
<dbReference type="CDD" id="cd17047">
    <property type="entry name" value="Ubl_UBFD1"/>
    <property type="match status" value="1"/>
</dbReference>
<feature type="domain" description="Ubiquitin-like" evidence="3">
    <location>
        <begin position="86"/>
        <end position="153"/>
    </location>
</feature>
<protein>
    <recommendedName>
        <fullName evidence="1">Ubiquitin domain-containing protein UBFD1</fullName>
    </recommendedName>
</protein>
<dbReference type="InParanoid" id="A0A5F9CBS4"/>
<dbReference type="Ensembl" id="ENSOCUT00000051748.1">
    <property type="protein sequence ID" value="ENSOCUP00000030476.1"/>
    <property type="gene ID" value="ENSOCUG00000008444.4"/>
</dbReference>
<dbReference type="EMBL" id="AAGW02061354">
    <property type="status" value="NOT_ANNOTATED_CDS"/>
    <property type="molecule type" value="Genomic_DNA"/>
</dbReference>
<reference evidence="4" key="3">
    <citation type="submission" date="2025-09" db="UniProtKB">
        <authorList>
            <consortium name="Ensembl"/>
        </authorList>
    </citation>
    <scope>IDENTIFICATION</scope>
    <source>
        <strain evidence="4">Thorbecke</strain>
    </source>
</reference>
<evidence type="ECO:0000313" key="5">
    <source>
        <dbReference type="Proteomes" id="UP000001811"/>
    </source>
</evidence>
<sequence length="484" mass="51573">MAAAGAPDGMEEPGMDTEAETVASEAPARPLNCVETEAAAGAAAEDSCAARGSLQPAPAQPPGDPAAQASVSNGEDAGGGAGQELVDLKIIWNKTKHDVKFPLDSTGSELKQKIHSITGLPPAMQKVMYKGLVPEDKTLREIKVTSGAKIMVVGSTINDVLAVNTPKDAAQQDAKAEENKKEPLCRQKQHRKVLDKGKPEDVMPSVKGAQERLPTVPLSGMYNKSGGKVRLTFKLEQDQLWIGTKERTEKLPMGSIKNVVSEPIEGHEDYHMMVSSAGLCLAGSPLLPPLPGRGVLTGRTGASGESPVLGLVLPDPPPCSCSVFLQHPFPCPHSFQQLQGVHFVLAFGTLSYLPLICNTLFLDQENKYKEVQRLGFPCSILSGVSKQNLPWPWHLGGHQRPSWNGPGCPITWQSPCGEDWVPGAHVLGRVFPTEQAPSSRRVEAFCPSVPSRAVLRAAKAAPASPALSPVKASYVNSHVAMWTT</sequence>
<organism evidence="4 5">
    <name type="scientific">Oryctolagus cuniculus</name>
    <name type="common">Rabbit</name>
    <dbReference type="NCBI Taxonomy" id="9986"/>
    <lineage>
        <taxon>Eukaryota</taxon>
        <taxon>Metazoa</taxon>
        <taxon>Chordata</taxon>
        <taxon>Craniata</taxon>
        <taxon>Vertebrata</taxon>
        <taxon>Euteleostomi</taxon>
        <taxon>Mammalia</taxon>
        <taxon>Eutheria</taxon>
        <taxon>Euarchontoglires</taxon>
        <taxon>Glires</taxon>
        <taxon>Lagomorpha</taxon>
        <taxon>Leporidae</taxon>
        <taxon>Oryctolagus</taxon>
    </lineage>
</organism>
<gene>
    <name evidence="4" type="primary">UBFD1</name>
</gene>
<dbReference type="STRING" id="9986.ENSOCUP00000030476"/>
<feature type="compositionally biased region" description="Acidic residues" evidence="2">
    <location>
        <begin position="9"/>
        <end position="19"/>
    </location>
</feature>
<dbReference type="GO" id="GO:0045296">
    <property type="term" value="F:cadherin binding"/>
    <property type="evidence" value="ECO:0007669"/>
    <property type="project" value="TreeGrafter"/>
</dbReference>
<dbReference type="GO" id="GO:0003723">
    <property type="term" value="F:RNA binding"/>
    <property type="evidence" value="ECO:0007669"/>
    <property type="project" value="TreeGrafter"/>
</dbReference>
<feature type="compositionally biased region" description="Low complexity" evidence="2">
    <location>
        <begin position="35"/>
        <end position="50"/>
    </location>
</feature>
<dbReference type="FunFam" id="3.10.20.90:FF:000138">
    <property type="entry name" value="ubiquitin domain-containing protein UBFD1 isoform X2"/>
    <property type="match status" value="1"/>
</dbReference>
<reference evidence="4 5" key="1">
    <citation type="journal article" date="2011" name="Nature">
        <title>A high-resolution map of human evolutionary constraint using 29 mammals.</title>
        <authorList>
            <person name="Lindblad-Toh K."/>
            <person name="Garber M."/>
            <person name="Zuk O."/>
            <person name="Lin M.F."/>
            <person name="Parker B.J."/>
            <person name="Washietl S."/>
            <person name="Kheradpour P."/>
            <person name="Ernst J."/>
            <person name="Jordan G."/>
            <person name="Mauceli E."/>
            <person name="Ward L.D."/>
            <person name="Lowe C.B."/>
            <person name="Holloway A.K."/>
            <person name="Clamp M."/>
            <person name="Gnerre S."/>
            <person name="Alfoldi J."/>
            <person name="Beal K."/>
            <person name="Chang J."/>
            <person name="Clawson H."/>
            <person name="Cuff J."/>
            <person name="Di Palma F."/>
            <person name="Fitzgerald S."/>
            <person name="Flicek P."/>
            <person name="Guttman M."/>
            <person name="Hubisz M.J."/>
            <person name="Jaffe D.B."/>
            <person name="Jungreis I."/>
            <person name="Kent W.J."/>
            <person name="Kostka D."/>
            <person name="Lara M."/>
            <person name="Martins A.L."/>
            <person name="Massingham T."/>
            <person name="Moltke I."/>
            <person name="Raney B.J."/>
            <person name="Rasmussen M.D."/>
            <person name="Robinson J."/>
            <person name="Stark A."/>
            <person name="Vilella A.J."/>
            <person name="Wen J."/>
            <person name="Xie X."/>
            <person name="Zody M.C."/>
            <person name="Baldwin J."/>
            <person name="Bloom T."/>
            <person name="Chin C.W."/>
            <person name="Heiman D."/>
            <person name="Nicol R."/>
            <person name="Nusbaum C."/>
            <person name="Young S."/>
            <person name="Wilkinson J."/>
            <person name="Worley K.C."/>
            <person name="Kovar C.L."/>
            <person name="Muzny D.M."/>
            <person name="Gibbs R.A."/>
            <person name="Cree A."/>
            <person name="Dihn H.H."/>
            <person name="Fowler G."/>
            <person name="Jhangiani S."/>
            <person name="Joshi V."/>
            <person name="Lee S."/>
            <person name="Lewis L.R."/>
            <person name="Nazareth L.V."/>
            <person name="Okwuonu G."/>
            <person name="Santibanez J."/>
            <person name="Warren W.C."/>
            <person name="Mardis E.R."/>
            <person name="Weinstock G.M."/>
            <person name="Wilson R.K."/>
            <person name="Delehaunty K."/>
            <person name="Dooling D."/>
            <person name="Fronik C."/>
            <person name="Fulton L."/>
            <person name="Fulton B."/>
            <person name="Graves T."/>
            <person name="Minx P."/>
            <person name="Sodergren E."/>
            <person name="Birney E."/>
            <person name="Margulies E.H."/>
            <person name="Herrero J."/>
            <person name="Green E.D."/>
            <person name="Haussler D."/>
            <person name="Siepel A."/>
            <person name="Goldman N."/>
            <person name="Pollard K.S."/>
            <person name="Pedersen J.S."/>
            <person name="Lander E.S."/>
            <person name="Kellis M."/>
        </authorList>
    </citation>
    <scope>NUCLEOTIDE SEQUENCE [LARGE SCALE GENOMIC DNA]</scope>
    <source>
        <strain evidence="4 5">Thorbecke inbred</strain>
    </source>
</reference>